<gene>
    <name evidence="3" type="ORF">T265_14570</name>
</gene>
<dbReference type="AlphaFoldDB" id="A0A074Z9G5"/>
<dbReference type="EMBL" id="KL596837">
    <property type="protein sequence ID" value="KER23748.1"/>
    <property type="molecule type" value="Genomic_DNA"/>
</dbReference>
<dbReference type="CTD" id="20328736"/>
<keyword evidence="2" id="KW-0472">Membrane</keyword>
<keyword evidence="4" id="KW-1185">Reference proteome</keyword>
<feature type="transmembrane region" description="Helical" evidence="2">
    <location>
        <begin position="95"/>
        <end position="115"/>
    </location>
</feature>
<feature type="transmembrane region" description="Helical" evidence="2">
    <location>
        <begin position="121"/>
        <end position="144"/>
    </location>
</feature>
<organism evidence="3 4">
    <name type="scientific">Opisthorchis viverrini</name>
    <name type="common">Southeast Asian liver fluke</name>
    <dbReference type="NCBI Taxonomy" id="6198"/>
    <lineage>
        <taxon>Eukaryota</taxon>
        <taxon>Metazoa</taxon>
        <taxon>Spiralia</taxon>
        <taxon>Lophotrochozoa</taxon>
        <taxon>Platyhelminthes</taxon>
        <taxon>Trematoda</taxon>
        <taxon>Digenea</taxon>
        <taxon>Opisthorchiida</taxon>
        <taxon>Opisthorchiata</taxon>
        <taxon>Opisthorchiidae</taxon>
        <taxon>Opisthorchis</taxon>
    </lineage>
</organism>
<feature type="region of interest" description="Disordered" evidence="1">
    <location>
        <begin position="1"/>
        <end position="20"/>
    </location>
</feature>
<reference evidence="3 4" key="1">
    <citation type="submission" date="2013-11" db="EMBL/GenBank/DDBJ databases">
        <title>Opisthorchis viverrini - life in the bile duct.</title>
        <authorList>
            <person name="Young N.D."/>
            <person name="Nagarajan N."/>
            <person name="Lin S.J."/>
            <person name="Korhonen P.K."/>
            <person name="Jex A.R."/>
            <person name="Hall R.S."/>
            <person name="Safavi-Hemami H."/>
            <person name="Kaewkong W."/>
            <person name="Bertrand D."/>
            <person name="Gao S."/>
            <person name="Seet Q."/>
            <person name="Wongkham S."/>
            <person name="Teh B.T."/>
            <person name="Wongkham C."/>
            <person name="Intapan P.M."/>
            <person name="Maleewong W."/>
            <person name="Yang X."/>
            <person name="Hu M."/>
            <person name="Wang Z."/>
            <person name="Hofmann A."/>
            <person name="Sternberg P.W."/>
            <person name="Tan P."/>
            <person name="Wang J."/>
            <person name="Gasser R.B."/>
        </authorList>
    </citation>
    <scope>NUCLEOTIDE SEQUENCE [LARGE SCALE GENOMIC DNA]</scope>
</reference>
<dbReference type="KEGG" id="ovi:T265_14570"/>
<keyword evidence="2" id="KW-1133">Transmembrane helix</keyword>
<feature type="non-terminal residue" evidence="3">
    <location>
        <position position="1"/>
    </location>
</feature>
<feature type="compositionally biased region" description="Basic and acidic residues" evidence="1">
    <location>
        <begin position="1"/>
        <end position="18"/>
    </location>
</feature>
<dbReference type="Proteomes" id="UP000054324">
    <property type="component" value="Unassembled WGS sequence"/>
</dbReference>
<dbReference type="RefSeq" id="XP_009172511.1">
    <property type="nucleotide sequence ID" value="XM_009174247.1"/>
</dbReference>
<protein>
    <submittedName>
        <fullName evidence="3">Uncharacterized protein</fullName>
    </submittedName>
</protein>
<name>A0A074Z9G5_OPIVI</name>
<proteinExistence type="predicted"/>
<sequence>NIRLTETRGLRLPDEPQKGRNRSWAVDRFSATLQKIIGIICVALAGRGYNEAFLQYLITIAALFSLGDIAFLFVYGFATSRPIDGWSITKIIETVYQMLAALLYCIGLGSTVNSAEYLQPFIGPLTVFISLNMGTYIFGSMVALTELICRPPEPVVQVQHPQPTLPPLPRQTSTVVEGDKQIDGITSGF</sequence>
<feature type="transmembrane region" description="Helical" evidence="2">
    <location>
        <begin position="29"/>
        <end position="47"/>
    </location>
</feature>
<dbReference type="GeneID" id="20328736"/>
<dbReference type="OrthoDB" id="6258237at2759"/>
<evidence type="ECO:0000256" key="2">
    <source>
        <dbReference type="SAM" id="Phobius"/>
    </source>
</evidence>
<evidence type="ECO:0000256" key="1">
    <source>
        <dbReference type="SAM" id="MobiDB-lite"/>
    </source>
</evidence>
<accession>A0A074Z9G5</accession>
<evidence type="ECO:0000313" key="4">
    <source>
        <dbReference type="Proteomes" id="UP000054324"/>
    </source>
</evidence>
<feature type="transmembrane region" description="Helical" evidence="2">
    <location>
        <begin position="53"/>
        <end position="75"/>
    </location>
</feature>
<keyword evidence="2" id="KW-0812">Transmembrane</keyword>
<evidence type="ECO:0000313" key="3">
    <source>
        <dbReference type="EMBL" id="KER23748.1"/>
    </source>
</evidence>